<feature type="transmembrane region" description="Helical" evidence="7">
    <location>
        <begin position="43"/>
        <end position="63"/>
    </location>
</feature>
<feature type="transmembrane region" description="Helical" evidence="7">
    <location>
        <begin position="7"/>
        <end position="28"/>
    </location>
</feature>
<evidence type="ECO:0000313" key="9">
    <source>
        <dbReference type="EMBL" id="MEB3513566.1"/>
    </source>
</evidence>
<evidence type="ECO:0000259" key="8">
    <source>
        <dbReference type="Pfam" id="PF13396"/>
    </source>
</evidence>
<name>A0ABU6B1M3_9NOCA</name>
<evidence type="ECO:0000256" key="2">
    <source>
        <dbReference type="ARBA" id="ARBA00022475"/>
    </source>
</evidence>
<keyword evidence="2" id="KW-1003">Cell membrane</keyword>
<dbReference type="Pfam" id="PF13396">
    <property type="entry name" value="PLDc_N"/>
    <property type="match status" value="1"/>
</dbReference>
<organism evidence="9 10">
    <name type="scientific">Nocardia implantans</name>
    <dbReference type="NCBI Taxonomy" id="3108168"/>
    <lineage>
        <taxon>Bacteria</taxon>
        <taxon>Bacillati</taxon>
        <taxon>Actinomycetota</taxon>
        <taxon>Actinomycetes</taxon>
        <taxon>Mycobacteriales</taxon>
        <taxon>Nocardiaceae</taxon>
        <taxon>Nocardia</taxon>
    </lineage>
</organism>
<keyword evidence="4 7" id="KW-1133">Transmembrane helix</keyword>
<sequence>MDSFWDYVWYTILVFAFVAYLIVLFQILVDLFRDHSVSGVAKALWVIALVVFPYLAALVYLIVRGRGMALRAQRAQAEAKEATDQYIREVAGKSPAESIADAKALLDSGAITVAEFEQLKAHALAGKPGHAAQPSAAQAPQQTGVPPARPVAR</sequence>
<dbReference type="EMBL" id="JAYKYQ010000012">
    <property type="protein sequence ID" value="MEB3513566.1"/>
    <property type="molecule type" value="Genomic_DNA"/>
</dbReference>
<feature type="region of interest" description="Disordered" evidence="6">
    <location>
        <begin position="125"/>
        <end position="153"/>
    </location>
</feature>
<comment type="caution">
    <text evidence="9">The sequence shown here is derived from an EMBL/GenBank/DDBJ whole genome shotgun (WGS) entry which is preliminary data.</text>
</comment>
<comment type="subcellular location">
    <subcellularLocation>
        <location evidence="1">Cell membrane</location>
        <topology evidence="1">Multi-pass membrane protein</topology>
    </subcellularLocation>
</comment>
<evidence type="ECO:0000256" key="3">
    <source>
        <dbReference type="ARBA" id="ARBA00022692"/>
    </source>
</evidence>
<evidence type="ECO:0000256" key="4">
    <source>
        <dbReference type="ARBA" id="ARBA00022989"/>
    </source>
</evidence>
<proteinExistence type="predicted"/>
<reference evidence="9 10" key="1">
    <citation type="submission" date="2023-12" db="EMBL/GenBank/DDBJ databases">
        <title>novel species in genus Nocarida.</title>
        <authorList>
            <person name="Li Z."/>
        </authorList>
    </citation>
    <scope>NUCLEOTIDE SEQUENCE [LARGE SCALE GENOMIC DNA]</scope>
    <source>
        <strain evidence="9 10">CDC186</strain>
    </source>
</reference>
<keyword evidence="10" id="KW-1185">Reference proteome</keyword>
<dbReference type="InterPro" id="IPR027379">
    <property type="entry name" value="CLS_N"/>
</dbReference>
<feature type="domain" description="Cardiolipin synthase N-terminal" evidence="8">
    <location>
        <begin position="21"/>
        <end position="64"/>
    </location>
</feature>
<evidence type="ECO:0000256" key="6">
    <source>
        <dbReference type="SAM" id="MobiDB-lite"/>
    </source>
</evidence>
<protein>
    <submittedName>
        <fullName evidence="9">SHOCT domain-containing protein</fullName>
    </submittedName>
</protein>
<feature type="compositionally biased region" description="Low complexity" evidence="6">
    <location>
        <begin position="131"/>
        <end position="142"/>
    </location>
</feature>
<evidence type="ECO:0000256" key="7">
    <source>
        <dbReference type="SAM" id="Phobius"/>
    </source>
</evidence>
<gene>
    <name evidence="9" type="ORF">U3653_26370</name>
</gene>
<evidence type="ECO:0000256" key="5">
    <source>
        <dbReference type="ARBA" id="ARBA00023136"/>
    </source>
</evidence>
<accession>A0ABU6B1M3</accession>
<evidence type="ECO:0000313" key="10">
    <source>
        <dbReference type="Proteomes" id="UP001348098"/>
    </source>
</evidence>
<keyword evidence="3 7" id="KW-0812">Transmembrane</keyword>
<dbReference type="RefSeq" id="WP_195082757.1">
    <property type="nucleotide sequence ID" value="NZ_JAYESH010000012.1"/>
</dbReference>
<keyword evidence="5 7" id="KW-0472">Membrane</keyword>
<dbReference type="Proteomes" id="UP001348098">
    <property type="component" value="Unassembled WGS sequence"/>
</dbReference>
<evidence type="ECO:0000256" key="1">
    <source>
        <dbReference type="ARBA" id="ARBA00004651"/>
    </source>
</evidence>